<evidence type="ECO:0000256" key="6">
    <source>
        <dbReference type="ARBA" id="ARBA00039017"/>
    </source>
</evidence>
<evidence type="ECO:0000256" key="3">
    <source>
        <dbReference type="ARBA" id="ARBA00022723"/>
    </source>
</evidence>
<comment type="pathway">
    <text evidence="5">Cofactor biosynthesis; nicotinate biosynthesis; nicotinate from nicotinamide: step 1/1.</text>
</comment>
<dbReference type="InterPro" id="IPR000868">
    <property type="entry name" value="Isochorismatase-like_dom"/>
</dbReference>
<evidence type="ECO:0000259" key="8">
    <source>
        <dbReference type="Pfam" id="PF00857"/>
    </source>
</evidence>
<keyword evidence="10" id="KW-1185">Reference proteome</keyword>
<dbReference type="SUPFAM" id="SSF52499">
    <property type="entry name" value="Isochorismatase-like hydrolases"/>
    <property type="match status" value="1"/>
</dbReference>
<evidence type="ECO:0000256" key="1">
    <source>
        <dbReference type="ARBA" id="ARBA00006336"/>
    </source>
</evidence>
<keyword evidence="4" id="KW-0378">Hydrolase</keyword>
<dbReference type="Pfam" id="PF00857">
    <property type="entry name" value="Isochorismatase"/>
    <property type="match status" value="1"/>
</dbReference>
<dbReference type="EMBL" id="CP043026">
    <property type="protein sequence ID" value="QEH61723.1"/>
    <property type="molecule type" value="Genomic_DNA"/>
</dbReference>
<dbReference type="PANTHER" id="PTHR11080">
    <property type="entry name" value="PYRAZINAMIDASE/NICOTINAMIDASE"/>
    <property type="match status" value="1"/>
</dbReference>
<sequence length="160" mass="18733">MYNYFMKALIVVDYQYDFADPKGSLYWPEGETLKDGIEKKVKEYRENNLPVVYTMDWHPENHCSFDIWPPHCVQNTRGAEILLDLNQADYIVKKGVEVDWDSYSGFNRQSDAQPLEDWLKEHNVDEVEVCGLVKQYCVDATYQDALKHGFKATIIEELVK</sequence>
<evidence type="ECO:0000256" key="4">
    <source>
        <dbReference type="ARBA" id="ARBA00022801"/>
    </source>
</evidence>
<dbReference type="Gene3D" id="3.40.50.850">
    <property type="entry name" value="Isochorismatase-like"/>
    <property type="match status" value="1"/>
</dbReference>
<comment type="similarity">
    <text evidence="1">Belongs to the isochorismatase family.</text>
</comment>
<dbReference type="InterPro" id="IPR052347">
    <property type="entry name" value="Isochorismatase_Nicotinamidase"/>
</dbReference>
<feature type="domain" description="Isochorismatase-like" evidence="8">
    <location>
        <begin position="8"/>
        <end position="158"/>
    </location>
</feature>
<evidence type="ECO:0000256" key="5">
    <source>
        <dbReference type="ARBA" id="ARBA00037900"/>
    </source>
</evidence>
<protein>
    <recommendedName>
        <fullName evidence="6">nicotinamidase</fullName>
        <ecNumber evidence="6">3.5.1.19</ecNumber>
    </recommendedName>
    <alternativeName>
        <fullName evidence="7">Nicotinamide deamidase</fullName>
    </alternativeName>
</protein>
<dbReference type="GO" id="GO:0046872">
    <property type="term" value="F:metal ion binding"/>
    <property type="evidence" value="ECO:0007669"/>
    <property type="project" value="UniProtKB-KW"/>
</dbReference>
<proteinExistence type="inferred from homology"/>
<dbReference type="Proteomes" id="UP000323144">
    <property type="component" value="Chromosome"/>
</dbReference>
<accession>A0A5B9Y4M2</accession>
<dbReference type="AlphaFoldDB" id="A0A5B9Y4M2"/>
<evidence type="ECO:0000313" key="10">
    <source>
        <dbReference type="Proteomes" id="UP000323144"/>
    </source>
</evidence>
<dbReference type="InterPro" id="IPR036380">
    <property type="entry name" value="Isochorismatase-like_sf"/>
</dbReference>
<keyword evidence="3" id="KW-0479">Metal-binding</keyword>
<dbReference type="EC" id="3.5.1.19" evidence="6"/>
<evidence type="ECO:0000313" key="9">
    <source>
        <dbReference type="EMBL" id="QEH61723.1"/>
    </source>
</evidence>
<dbReference type="PANTHER" id="PTHR11080:SF2">
    <property type="entry name" value="LD05707P"/>
    <property type="match status" value="1"/>
</dbReference>
<reference evidence="9 10" key="1">
    <citation type="submission" date="2019-08" db="EMBL/GenBank/DDBJ databases">
        <title>Complete genome sequence of Spiroplasma chinense CCH (DSM 19755).</title>
        <authorList>
            <person name="Shen H.-Y."/>
            <person name="Lin Y.-C."/>
            <person name="Chou L."/>
            <person name="Kuo C.-H."/>
        </authorList>
    </citation>
    <scope>NUCLEOTIDE SEQUENCE [LARGE SCALE GENOMIC DNA]</scope>
    <source>
        <strain evidence="9 10">CCH</strain>
    </source>
</reference>
<gene>
    <name evidence="9" type="primary">pncA</name>
    <name evidence="9" type="ORF">SCHIN_v1c05260</name>
</gene>
<dbReference type="KEGG" id="schi:SCHIN_v1c05260"/>
<keyword evidence="2" id="KW-0662">Pyridine nucleotide biosynthesis</keyword>
<dbReference type="GO" id="GO:0019363">
    <property type="term" value="P:pyridine nucleotide biosynthetic process"/>
    <property type="evidence" value="ECO:0007669"/>
    <property type="project" value="UniProtKB-KW"/>
</dbReference>
<organism evidence="9 10">
    <name type="scientific">Spiroplasma chinense</name>
    <dbReference type="NCBI Taxonomy" id="216932"/>
    <lineage>
        <taxon>Bacteria</taxon>
        <taxon>Bacillati</taxon>
        <taxon>Mycoplasmatota</taxon>
        <taxon>Mollicutes</taxon>
        <taxon>Entomoplasmatales</taxon>
        <taxon>Spiroplasmataceae</taxon>
        <taxon>Spiroplasma</taxon>
    </lineage>
</organism>
<evidence type="ECO:0000256" key="2">
    <source>
        <dbReference type="ARBA" id="ARBA00022642"/>
    </source>
</evidence>
<name>A0A5B9Y4M2_9MOLU</name>
<dbReference type="GO" id="GO:0008936">
    <property type="term" value="F:nicotinamidase activity"/>
    <property type="evidence" value="ECO:0007669"/>
    <property type="project" value="UniProtKB-EC"/>
</dbReference>
<evidence type="ECO:0000256" key="7">
    <source>
        <dbReference type="ARBA" id="ARBA00043224"/>
    </source>
</evidence>